<accession>A0AAV5TVG4</accession>
<dbReference type="AlphaFoldDB" id="A0AAV5TVG4"/>
<evidence type="ECO:0000313" key="1">
    <source>
        <dbReference type="EMBL" id="GMS98250.1"/>
    </source>
</evidence>
<sequence>SGCTPVTPDASSCGVASCDESQLNLGASEVTCKNGQDIYTCKDGAWTGRKRADGSPYSEATVFATCDAPCPALADDICPPLTTCDTKEIDRSFDSYLQCKSTEYVLTISGNPLVT</sequence>
<keyword evidence="2" id="KW-1185">Reference proteome</keyword>
<evidence type="ECO:0008006" key="3">
    <source>
        <dbReference type="Google" id="ProtNLM"/>
    </source>
</evidence>
<evidence type="ECO:0000313" key="2">
    <source>
        <dbReference type="Proteomes" id="UP001432027"/>
    </source>
</evidence>
<name>A0AAV5TVG4_9BILA</name>
<dbReference type="Proteomes" id="UP001432027">
    <property type="component" value="Unassembled WGS sequence"/>
</dbReference>
<organism evidence="1 2">
    <name type="scientific">Pristionchus entomophagus</name>
    <dbReference type="NCBI Taxonomy" id="358040"/>
    <lineage>
        <taxon>Eukaryota</taxon>
        <taxon>Metazoa</taxon>
        <taxon>Ecdysozoa</taxon>
        <taxon>Nematoda</taxon>
        <taxon>Chromadorea</taxon>
        <taxon>Rhabditida</taxon>
        <taxon>Rhabditina</taxon>
        <taxon>Diplogasteromorpha</taxon>
        <taxon>Diplogasteroidea</taxon>
        <taxon>Neodiplogasteridae</taxon>
        <taxon>Pristionchus</taxon>
    </lineage>
</organism>
<reference evidence="1" key="1">
    <citation type="submission" date="2023-10" db="EMBL/GenBank/DDBJ databases">
        <title>Genome assembly of Pristionchus species.</title>
        <authorList>
            <person name="Yoshida K."/>
            <person name="Sommer R.J."/>
        </authorList>
    </citation>
    <scope>NUCLEOTIDE SEQUENCE</scope>
    <source>
        <strain evidence="1">RS0144</strain>
    </source>
</reference>
<proteinExistence type="predicted"/>
<feature type="non-terminal residue" evidence="1">
    <location>
        <position position="1"/>
    </location>
</feature>
<dbReference type="EMBL" id="BTSX01000005">
    <property type="protein sequence ID" value="GMS98250.1"/>
    <property type="molecule type" value="Genomic_DNA"/>
</dbReference>
<comment type="caution">
    <text evidence="1">The sequence shown here is derived from an EMBL/GenBank/DDBJ whole genome shotgun (WGS) entry which is preliminary data.</text>
</comment>
<gene>
    <name evidence="1" type="ORF">PENTCL1PPCAC_20425</name>
</gene>
<protein>
    <recommendedName>
        <fullName evidence="3">Sushi domain-containing protein</fullName>
    </recommendedName>
</protein>